<dbReference type="Proteomes" id="UP000219259">
    <property type="component" value="Unassembled WGS sequence"/>
</dbReference>
<dbReference type="RefSeq" id="WP_097530827.1">
    <property type="nucleotide sequence ID" value="NZ_CAJPTF010000068.1"/>
</dbReference>
<proteinExistence type="predicted"/>
<accession>A0A2A6EAM6</accession>
<sequence length="87" mass="10093">MEMIWQNGESSHIVQPYLAERRVLPLIRTVCRDDLARLKNKVGRPAAGRKPYEKMMKILEGKKNDSEEVLFNKQKFLNTPPPVINIC</sequence>
<organism evidence="1 2">
    <name type="scientific">Tannerella forsythia</name>
    <name type="common">Bacteroides forsythus</name>
    <dbReference type="NCBI Taxonomy" id="28112"/>
    <lineage>
        <taxon>Bacteria</taxon>
        <taxon>Pseudomonadati</taxon>
        <taxon>Bacteroidota</taxon>
        <taxon>Bacteroidia</taxon>
        <taxon>Bacteroidales</taxon>
        <taxon>Tannerellaceae</taxon>
        <taxon>Tannerella</taxon>
    </lineage>
</organism>
<dbReference type="AlphaFoldDB" id="A0A2A6EAM6"/>
<protein>
    <submittedName>
        <fullName evidence="1">Uncharacterized protein</fullName>
    </submittedName>
</protein>
<dbReference type="EMBL" id="NSLJ01000003">
    <property type="protein sequence ID" value="PDP44878.1"/>
    <property type="molecule type" value="Genomic_DNA"/>
</dbReference>
<reference evidence="1 2" key="1">
    <citation type="submission" date="2017-09" db="EMBL/GenBank/DDBJ databases">
        <title>Phase variable restriction modification systems are present in the genome sequences of periodontal pathogens Prevotella intermedia, Tannerella forsythia and Porphyromonas gingivalis.</title>
        <authorList>
            <person name="Haigh R.D."/>
            <person name="Crawford L."/>
            <person name="Ralph J."/>
            <person name="Wanford J."/>
            <person name="Vartoukian S.R."/>
            <person name="Hijazib K."/>
            <person name="Wade W."/>
            <person name="Oggioni M.R."/>
        </authorList>
    </citation>
    <scope>NUCLEOTIDE SEQUENCE [LARGE SCALE GENOMIC DNA]</scope>
    <source>
        <strain evidence="1 2">WW11663</strain>
    </source>
</reference>
<evidence type="ECO:0000313" key="2">
    <source>
        <dbReference type="Proteomes" id="UP000219259"/>
    </source>
</evidence>
<name>A0A2A6EAM6_TANFO</name>
<evidence type="ECO:0000313" key="1">
    <source>
        <dbReference type="EMBL" id="PDP44878.1"/>
    </source>
</evidence>
<comment type="caution">
    <text evidence="1">The sequence shown here is derived from an EMBL/GenBank/DDBJ whole genome shotgun (WGS) entry which is preliminary data.</text>
</comment>
<gene>
    <name evidence="1" type="ORF">CLI86_01875</name>
</gene>